<dbReference type="Proteomes" id="UP001182556">
    <property type="component" value="Unassembled WGS sequence"/>
</dbReference>
<dbReference type="InterPro" id="IPR013328">
    <property type="entry name" value="6PGD_dom2"/>
</dbReference>
<evidence type="ECO:0000259" key="10">
    <source>
        <dbReference type="Pfam" id="PF14833"/>
    </source>
</evidence>
<protein>
    <recommendedName>
        <fullName evidence="3">3-hydroxyisobutyrate dehydrogenase</fullName>
        <ecNumber evidence="3">1.1.1.31</ecNumber>
    </recommendedName>
</protein>
<proteinExistence type="inferred from homology"/>
<dbReference type="AlphaFoldDB" id="A0AAD9FXQ2"/>
<evidence type="ECO:0000256" key="7">
    <source>
        <dbReference type="ARBA" id="ARBA00049197"/>
    </source>
</evidence>
<dbReference type="EC" id="1.1.1.31" evidence="3"/>
<comment type="pathway">
    <text evidence="1">Amino-acid degradation; L-valine degradation.</text>
</comment>
<keyword evidence="4" id="KW-0101">Branched-chain amino acid catabolism</keyword>
<keyword evidence="5" id="KW-0560">Oxidoreductase</keyword>
<accession>A0AAD9FXQ2</accession>
<dbReference type="GO" id="GO:0050661">
    <property type="term" value="F:NADP binding"/>
    <property type="evidence" value="ECO:0007669"/>
    <property type="project" value="InterPro"/>
</dbReference>
<feature type="domain" description="3-hydroxyisobutyrate dehydrogenase-like NAD-binding" evidence="10">
    <location>
        <begin position="204"/>
        <end position="330"/>
    </location>
</feature>
<dbReference type="Gene3D" id="3.40.50.720">
    <property type="entry name" value="NAD(P)-binding Rossmann-like Domain"/>
    <property type="match status" value="1"/>
</dbReference>
<comment type="catalytic activity">
    <reaction evidence="7">
        <text>3-hydroxy-2-methylpropanoate + NAD(+) = 2-methyl-3-oxopropanoate + NADH + H(+)</text>
        <dbReference type="Rhea" id="RHEA:17681"/>
        <dbReference type="ChEBI" id="CHEBI:11805"/>
        <dbReference type="ChEBI" id="CHEBI:15378"/>
        <dbReference type="ChEBI" id="CHEBI:57540"/>
        <dbReference type="ChEBI" id="CHEBI:57700"/>
        <dbReference type="ChEBI" id="CHEBI:57945"/>
        <dbReference type="EC" id="1.1.1.31"/>
    </reaction>
</comment>
<dbReference type="GO" id="GO:0008442">
    <property type="term" value="F:3-hydroxyisobutyrate dehydrogenase activity"/>
    <property type="evidence" value="ECO:0007669"/>
    <property type="project" value="UniProtKB-EC"/>
</dbReference>
<dbReference type="EMBL" id="JAODAN010000001">
    <property type="protein sequence ID" value="KAK1927970.1"/>
    <property type="molecule type" value="Genomic_DNA"/>
</dbReference>
<dbReference type="FunFam" id="1.10.1040.10:FF:000006">
    <property type="entry name" value="3-hydroxyisobutyrate dehydrogenase"/>
    <property type="match status" value="1"/>
</dbReference>
<dbReference type="SUPFAM" id="SSF48179">
    <property type="entry name" value="6-phosphogluconate dehydrogenase C-terminal domain-like"/>
    <property type="match status" value="1"/>
</dbReference>
<dbReference type="GO" id="GO:0051287">
    <property type="term" value="F:NAD binding"/>
    <property type="evidence" value="ECO:0007669"/>
    <property type="project" value="InterPro"/>
</dbReference>
<dbReference type="PANTHER" id="PTHR22981:SF7">
    <property type="entry name" value="3-HYDROXYISOBUTYRATE DEHYDROGENASE, MITOCHONDRIAL"/>
    <property type="match status" value="1"/>
</dbReference>
<name>A0AAD9FXQ2_PAPLA</name>
<comment type="caution">
    <text evidence="11">The sequence shown here is derived from an EMBL/GenBank/DDBJ whole genome shotgun (WGS) entry which is preliminary data.</text>
</comment>
<evidence type="ECO:0000256" key="2">
    <source>
        <dbReference type="ARBA" id="ARBA00006013"/>
    </source>
</evidence>
<comment type="similarity">
    <text evidence="2">Belongs to the HIBADH-related family. 3-hydroxyisobutyrate dehydrogenase subfamily.</text>
</comment>
<gene>
    <name evidence="11" type="ORF">DB88DRAFT_508027</name>
</gene>
<evidence type="ECO:0000256" key="1">
    <source>
        <dbReference type="ARBA" id="ARBA00005109"/>
    </source>
</evidence>
<dbReference type="Pfam" id="PF14833">
    <property type="entry name" value="NAD_binding_11"/>
    <property type="match status" value="1"/>
</dbReference>
<evidence type="ECO:0000256" key="3">
    <source>
        <dbReference type="ARBA" id="ARBA00012991"/>
    </source>
</evidence>
<evidence type="ECO:0000313" key="11">
    <source>
        <dbReference type="EMBL" id="KAK1927970.1"/>
    </source>
</evidence>
<dbReference type="PANTHER" id="PTHR22981">
    <property type="entry name" value="3-HYDROXYISOBUTYRATE DEHYDROGENASE-RELATED"/>
    <property type="match status" value="1"/>
</dbReference>
<keyword evidence="12" id="KW-1185">Reference proteome</keyword>
<keyword evidence="6" id="KW-0520">NAD</keyword>
<dbReference type="InterPro" id="IPR036291">
    <property type="entry name" value="NAD(P)-bd_dom_sf"/>
</dbReference>
<dbReference type="InterPro" id="IPR029154">
    <property type="entry name" value="HIBADH-like_NADP-bd"/>
</dbReference>
<dbReference type="InterPro" id="IPR006115">
    <property type="entry name" value="6PGDH_NADP-bd"/>
</dbReference>
<feature type="region of interest" description="Disordered" evidence="8">
    <location>
        <begin position="88"/>
        <end position="124"/>
    </location>
</feature>
<evidence type="ECO:0000256" key="4">
    <source>
        <dbReference type="ARBA" id="ARBA00022456"/>
    </source>
</evidence>
<dbReference type="InterPro" id="IPR008927">
    <property type="entry name" value="6-PGluconate_DH-like_C_sf"/>
</dbReference>
<evidence type="ECO:0000256" key="6">
    <source>
        <dbReference type="ARBA" id="ARBA00023027"/>
    </source>
</evidence>
<dbReference type="Gene3D" id="1.10.1040.10">
    <property type="entry name" value="N-(1-d-carboxylethyl)-l-norvaline Dehydrogenase, domain 2"/>
    <property type="match status" value="1"/>
</dbReference>
<evidence type="ECO:0000259" key="9">
    <source>
        <dbReference type="Pfam" id="PF03446"/>
    </source>
</evidence>
<reference evidence="11" key="1">
    <citation type="submission" date="2023-02" db="EMBL/GenBank/DDBJ databases">
        <title>Identification and recombinant expression of a fungal hydrolase from Papiliotrema laurentii that hydrolyzes apple cutin and clears colloidal polyester polyurethane.</title>
        <authorList>
            <consortium name="DOE Joint Genome Institute"/>
            <person name="Roman V.A."/>
            <person name="Bojanowski C."/>
            <person name="Crable B.R."/>
            <person name="Wagner D.N."/>
            <person name="Hung C.S."/>
            <person name="Nadeau L.J."/>
            <person name="Schratz L."/>
            <person name="Haridas S."/>
            <person name="Pangilinan J."/>
            <person name="Lipzen A."/>
            <person name="Na H."/>
            <person name="Yan M."/>
            <person name="Ng V."/>
            <person name="Grigoriev I.V."/>
            <person name="Spatafora J.W."/>
            <person name="Barlow D."/>
            <person name="Biffinger J."/>
            <person name="Kelley-Loughnane N."/>
            <person name="Varaljay V.A."/>
            <person name="Crookes-Goodson W.J."/>
        </authorList>
    </citation>
    <scope>NUCLEOTIDE SEQUENCE</scope>
    <source>
        <strain evidence="11">5307AH</strain>
    </source>
</reference>
<dbReference type="SUPFAM" id="SSF51735">
    <property type="entry name" value="NAD(P)-binding Rossmann-fold domains"/>
    <property type="match status" value="1"/>
</dbReference>
<evidence type="ECO:0000256" key="8">
    <source>
        <dbReference type="SAM" id="MobiDB-lite"/>
    </source>
</evidence>
<evidence type="ECO:0000256" key="5">
    <source>
        <dbReference type="ARBA" id="ARBA00023002"/>
    </source>
</evidence>
<dbReference type="Pfam" id="PF03446">
    <property type="entry name" value="NAD_binding_2"/>
    <property type="match status" value="1"/>
</dbReference>
<feature type="domain" description="6-phosphogluconate dehydrogenase NADP-binding" evidence="9">
    <location>
        <begin position="118"/>
        <end position="194"/>
    </location>
</feature>
<sequence length="351" mass="36619">MALNLFAKTYLAYHQSTSLPDPPEFLICEADPARAEAFLDALKQKGGQELRSRANIVGSGKEHVDVESVYLDPQTGILAGIPDSAPALTPESTSLTFDGAEDSDGEGFASSAGEPATGKPHTLLIDGTTLDPTAAIRIAETIHEKTQGGAAMLDAPVSGGIVAAEAGQLTIMFGSPSLHASSLAIPFLQRMARKDGVIACGGNGAGVGVKVCNNLILAINQIGLAEGLALGKSLGIEPTLLHNVINTSSGQSWSSRVNTPLAEVPNSPGSRGFSGGFQSRLMLKDVGLALSAAHTCDLPTPLGWAAKSVYDEVCKEDDGAWASKDFSVVLEWLKRKQEQGVERGWKDGKSE</sequence>
<organism evidence="11 12">
    <name type="scientific">Papiliotrema laurentii</name>
    <name type="common">Cryptococcus laurentii</name>
    <dbReference type="NCBI Taxonomy" id="5418"/>
    <lineage>
        <taxon>Eukaryota</taxon>
        <taxon>Fungi</taxon>
        <taxon>Dikarya</taxon>
        <taxon>Basidiomycota</taxon>
        <taxon>Agaricomycotina</taxon>
        <taxon>Tremellomycetes</taxon>
        <taxon>Tremellales</taxon>
        <taxon>Rhynchogastremaceae</taxon>
        <taxon>Papiliotrema</taxon>
    </lineage>
</organism>
<evidence type="ECO:0000313" key="12">
    <source>
        <dbReference type="Proteomes" id="UP001182556"/>
    </source>
</evidence>
<dbReference type="GO" id="GO:0005739">
    <property type="term" value="C:mitochondrion"/>
    <property type="evidence" value="ECO:0007669"/>
    <property type="project" value="TreeGrafter"/>
</dbReference>
<dbReference type="GO" id="GO:0006574">
    <property type="term" value="P:L-valine catabolic process"/>
    <property type="evidence" value="ECO:0007669"/>
    <property type="project" value="TreeGrafter"/>
</dbReference>